<sequence>MIVQQVKIIISDLDFWQLKELLNVEVFATSLIMTSESSFTFFNRLGGNQNITVTLDADSSVCRAVLKQDDYEYINMLVVYFQMEERRSLRQQLVEIFGCMCGLEKELLSQLLCSVLPTELAIEIMNKKHDVLMQCHCALLLTMIFSTGESVPFTLYDQVNDSFMDFLIDIIESTGGGEHGEELVDAFVPLILAFNQHFVDFQSNIVMRVLSSRRTAKTLSEKIMLLINREEDPTSMFQYPRACPDSVLKFLADIFSSQDTAGFFYTSDMMILIEIVLRQLADLSPGAGMRTEYISLLHQILLNSNYSEHKHQANELLICLKRISNEEDEESEQDRLIVQEILKHSTKYF</sequence>
<dbReference type="PANTHER" id="PTHR13357:SF1">
    <property type="entry name" value="NCK-INTERACTING PROTEIN WITH SH3 DOMAIN"/>
    <property type="match status" value="1"/>
</dbReference>
<evidence type="ECO:0000313" key="3">
    <source>
        <dbReference type="Proteomes" id="UP001163046"/>
    </source>
</evidence>
<accession>A0A9X0CUG5</accession>
<dbReference type="Proteomes" id="UP001163046">
    <property type="component" value="Unassembled WGS sequence"/>
</dbReference>
<dbReference type="InterPro" id="IPR030125">
    <property type="entry name" value="SPIN90/Ldb17"/>
</dbReference>
<proteinExistence type="predicted"/>
<evidence type="ECO:0000259" key="1">
    <source>
        <dbReference type="Pfam" id="PF09431"/>
    </source>
</evidence>
<name>A0A9X0CUG5_9CNID</name>
<feature type="domain" description="SPIN90/Ldb17 leucine-rich" evidence="1">
    <location>
        <begin position="182"/>
        <end position="315"/>
    </location>
</feature>
<dbReference type="Pfam" id="PF09431">
    <property type="entry name" value="SPIN90_LRD"/>
    <property type="match status" value="1"/>
</dbReference>
<dbReference type="AlphaFoldDB" id="A0A9X0CUG5"/>
<comment type="caution">
    <text evidence="2">The sequence shown here is derived from an EMBL/GenBank/DDBJ whole genome shotgun (WGS) entry which is preliminary data.</text>
</comment>
<protein>
    <recommendedName>
        <fullName evidence="1">SPIN90/Ldb17 leucine-rich domain-containing protein</fullName>
    </recommendedName>
</protein>
<gene>
    <name evidence="2" type="ORF">OS493_037156</name>
</gene>
<dbReference type="EMBL" id="MU826417">
    <property type="protein sequence ID" value="KAJ7376050.1"/>
    <property type="molecule type" value="Genomic_DNA"/>
</dbReference>
<keyword evidence="3" id="KW-1185">Reference proteome</keyword>
<organism evidence="2 3">
    <name type="scientific">Desmophyllum pertusum</name>
    <dbReference type="NCBI Taxonomy" id="174260"/>
    <lineage>
        <taxon>Eukaryota</taxon>
        <taxon>Metazoa</taxon>
        <taxon>Cnidaria</taxon>
        <taxon>Anthozoa</taxon>
        <taxon>Hexacorallia</taxon>
        <taxon>Scleractinia</taxon>
        <taxon>Caryophylliina</taxon>
        <taxon>Caryophylliidae</taxon>
        <taxon>Desmophyllum</taxon>
    </lineage>
</organism>
<evidence type="ECO:0000313" key="2">
    <source>
        <dbReference type="EMBL" id="KAJ7376050.1"/>
    </source>
</evidence>
<reference evidence="2" key="1">
    <citation type="submission" date="2023-01" db="EMBL/GenBank/DDBJ databases">
        <title>Genome assembly of the deep-sea coral Lophelia pertusa.</title>
        <authorList>
            <person name="Herrera S."/>
            <person name="Cordes E."/>
        </authorList>
    </citation>
    <scope>NUCLEOTIDE SEQUENCE</scope>
    <source>
        <strain evidence="2">USNM1676648</strain>
        <tissue evidence="2">Polyp</tissue>
    </source>
</reference>
<dbReference type="InterPro" id="IPR018556">
    <property type="entry name" value="SPIN90/Ldb17_LRD"/>
</dbReference>
<dbReference type="OrthoDB" id="445362at2759"/>
<dbReference type="PANTHER" id="PTHR13357">
    <property type="entry name" value="SH3 ADAPTER PROTEIN SPIN90 NCK INTERACTING PROTEIN WITH SH3 DOMAIN"/>
    <property type="match status" value="1"/>
</dbReference>
<dbReference type="GO" id="GO:0006897">
    <property type="term" value="P:endocytosis"/>
    <property type="evidence" value="ECO:0007669"/>
    <property type="project" value="TreeGrafter"/>
</dbReference>
<dbReference type="GO" id="GO:0071933">
    <property type="term" value="F:Arp2/3 complex binding"/>
    <property type="evidence" value="ECO:0007669"/>
    <property type="project" value="TreeGrafter"/>
</dbReference>